<accession>A0ACC2RVL4</accession>
<keyword evidence="2" id="KW-1185">Reference proteome</keyword>
<dbReference type="Proteomes" id="UP001165960">
    <property type="component" value="Unassembled WGS sequence"/>
</dbReference>
<keyword evidence="1" id="KW-0808">Transferase</keyword>
<dbReference type="EC" id="2.3.1.22" evidence="1"/>
<name>A0ACC2RVL4_9FUNG</name>
<dbReference type="EMBL" id="QTSX02006465">
    <property type="protein sequence ID" value="KAJ9054135.1"/>
    <property type="molecule type" value="Genomic_DNA"/>
</dbReference>
<organism evidence="1 2">
    <name type="scientific">Entomophthora muscae</name>
    <dbReference type="NCBI Taxonomy" id="34485"/>
    <lineage>
        <taxon>Eukaryota</taxon>
        <taxon>Fungi</taxon>
        <taxon>Fungi incertae sedis</taxon>
        <taxon>Zoopagomycota</taxon>
        <taxon>Entomophthoromycotina</taxon>
        <taxon>Entomophthoromycetes</taxon>
        <taxon>Entomophthorales</taxon>
        <taxon>Entomophthoraceae</taxon>
        <taxon>Entomophthora</taxon>
    </lineage>
</organism>
<reference evidence="1" key="1">
    <citation type="submission" date="2022-04" db="EMBL/GenBank/DDBJ databases">
        <title>Genome of the entomopathogenic fungus Entomophthora muscae.</title>
        <authorList>
            <person name="Elya C."/>
            <person name="Lovett B.R."/>
            <person name="Lee E."/>
            <person name="Macias A.M."/>
            <person name="Hajek A.E."/>
            <person name="De Bivort B.L."/>
            <person name="Kasson M.T."/>
            <person name="De Fine Licht H.H."/>
            <person name="Stajich J.E."/>
        </authorList>
    </citation>
    <scope>NUCLEOTIDE SEQUENCE</scope>
    <source>
        <strain evidence="1">Berkeley</strain>
    </source>
</reference>
<evidence type="ECO:0000313" key="1">
    <source>
        <dbReference type="EMBL" id="KAJ9054135.1"/>
    </source>
</evidence>
<gene>
    <name evidence="1" type="primary">DGA1_24</name>
    <name evidence="1" type="ORF">DSO57_1017793</name>
</gene>
<evidence type="ECO:0000313" key="2">
    <source>
        <dbReference type="Proteomes" id="UP001165960"/>
    </source>
</evidence>
<comment type="caution">
    <text evidence="1">The sequence shown here is derived from an EMBL/GenBank/DDBJ whole genome shotgun (WGS) entry which is preliminary data.</text>
</comment>
<protein>
    <submittedName>
        <fullName evidence="1">Diacylglycerol O-acyltransferase 1</fullName>
        <ecNumber evidence="1">2.3.1.22</ecNumber>
    </submittedName>
</protein>
<sequence length="846" mass="92217">MFLRNAREKLREKRPAVLTRALGYAGNVLAPPSVEIPKPPSASKPAEIKPALVSSKEKPGEPNAAGPRQGHTRVASVETPFSPTNPEPFPPSTEIPCVPEPHPTIKGASPTIQDTPPASETPSTVNAEPHVSGTSPPSEAPFCKLLDEPRSSKASPIIEAQVFPTVEPPLCGSVDPEAKAPVSETPPIIEAHVCDPRSSSEESSACNSEDHQFETLSSESSPKFLYAACDSEAMTPASEASPKIKHLADEPLNCESLSDHVSPGWDLKGQETTPPIYNSQVEPHTLDYEAPSSQPNAISSEESPELETQRLVNESEALPISVQSYHERVPPTIVEPESLETFLEDLPAMDVSNLFRGSASPFLPSLALKAASLHKLPDLAPFEKANDGLFIEPTPPQTAPNYCNADSFDDFYAIIQAESTEDFLDVQTPMQEQTIANPTLARPVAVPIEHQLIVESFSSETIISPPLTQAAEHLSIAETMEAPIESQAVEDSFTTKDMYEPIEAQLAEESTVADTIEAPIETQAVEDIFATKDIPGPVELLKEPTIVETKADSIEAQDGQGSFTTNDMPESVEAQVAEAIEAPIETQTIEDSITHKLIHIHAQITEDSTDMISSEDPSQVLTDCSNNSTNQLDMTSKSLQTQQVTLNELAETNTDVTLTRSLEPTSPPSHKHYFTHFLIMALPCISQIITATCILSPLLWPVSFMYICFILHDKAHSRGFRTPSSKDWGLGHVIAEYFPTRLQTETTLDPNKKYIFLYHSEPKSDSSLAAFAAFTSQFKHHIYFMTPKKEFSSPLYREILLSSKMATNTNSTILRILQHGHSCLIPINDHPSSIAPDLLEIASITG</sequence>
<proteinExistence type="predicted"/>
<keyword evidence="1" id="KW-0012">Acyltransferase</keyword>